<dbReference type="PROSITE" id="PS51375">
    <property type="entry name" value="PPR"/>
    <property type="match status" value="5"/>
</dbReference>
<feature type="repeat" description="PPR" evidence="3">
    <location>
        <begin position="79"/>
        <end position="113"/>
    </location>
</feature>
<comment type="similarity">
    <text evidence="1">Belongs to the PPR family. P subfamily.</text>
</comment>
<dbReference type="PANTHER" id="PTHR47941">
    <property type="entry name" value="PENTATRICOPEPTIDE REPEAT-CONTAINING PROTEIN 3, MITOCHONDRIAL"/>
    <property type="match status" value="1"/>
</dbReference>
<evidence type="ECO:0000256" key="1">
    <source>
        <dbReference type="ARBA" id="ARBA00007626"/>
    </source>
</evidence>
<evidence type="ECO:0000313" key="4">
    <source>
        <dbReference type="Proteomes" id="UP000694864"/>
    </source>
</evidence>
<name>A0ABM1QVP1_CAMSA</name>
<dbReference type="NCBIfam" id="TIGR00756">
    <property type="entry name" value="PPR"/>
    <property type="match status" value="5"/>
</dbReference>
<organism evidence="4 5">
    <name type="scientific">Camelina sativa</name>
    <name type="common">False flax</name>
    <name type="synonym">Myagrum sativum</name>
    <dbReference type="NCBI Taxonomy" id="90675"/>
    <lineage>
        <taxon>Eukaryota</taxon>
        <taxon>Viridiplantae</taxon>
        <taxon>Streptophyta</taxon>
        <taxon>Embryophyta</taxon>
        <taxon>Tracheophyta</taxon>
        <taxon>Spermatophyta</taxon>
        <taxon>Magnoliopsida</taxon>
        <taxon>eudicotyledons</taxon>
        <taxon>Gunneridae</taxon>
        <taxon>Pentapetalae</taxon>
        <taxon>rosids</taxon>
        <taxon>malvids</taxon>
        <taxon>Brassicales</taxon>
        <taxon>Brassicaceae</taxon>
        <taxon>Camelineae</taxon>
        <taxon>Camelina</taxon>
    </lineage>
</organism>
<dbReference type="Gene3D" id="1.25.40.10">
    <property type="entry name" value="Tetratricopeptide repeat domain"/>
    <property type="match status" value="2"/>
</dbReference>
<proteinExistence type="inferred from homology"/>
<evidence type="ECO:0000256" key="3">
    <source>
        <dbReference type="PROSITE-ProRule" id="PRU00708"/>
    </source>
</evidence>
<keyword evidence="4" id="KW-1185">Reference proteome</keyword>
<feature type="repeat" description="PPR" evidence="3">
    <location>
        <begin position="44"/>
        <end position="78"/>
    </location>
</feature>
<sequence>MSMRGVVANTVTYSTLIQGFCQSGKLEVAKELFQTMVSRRVPPNIVTYKILLDGLCDNGEIEKALEIFEKMQKSEMKLDIGIYNIIIHGMCNASKVDDAWDLFCSLPVRGVKPDVKTYNIMIGGLCKKGSLSEADLLFRKMEEEDEHEPDGCTYNTLIRAHLRGSDINTSAEFIEEMKRGGFAADASTIKMVIDMLSDGRLKKSFLDMLS</sequence>
<protein>
    <submittedName>
        <fullName evidence="5">Pentatricopeptide repeat-containing protein At1g12620-like</fullName>
    </submittedName>
</protein>
<evidence type="ECO:0000256" key="2">
    <source>
        <dbReference type="ARBA" id="ARBA00022737"/>
    </source>
</evidence>
<gene>
    <name evidence="5" type="primary">LOC104739921</name>
</gene>
<feature type="repeat" description="PPR" evidence="3">
    <location>
        <begin position="150"/>
        <end position="184"/>
    </location>
</feature>
<dbReference type="Pfam" id="PF13041">
    <property type="entry name" value="PPR_2"/>
    <property type="match status" value="3"/>
</dbReference>
<accession>A0ABM1QVP1</accession>
<dbReference type="Proteomes" id="UP000694864">
    <property type="component" value="Chromosome 14"/>
</dbReference>
<reference evidence="4" key="1">
    <citation type="journal article" date="2014" name="Nat. Commun.">
        <title>The emerging biofuel crop Camelina sativa retains a highly undifferentiated hexaploid genome structure.</title>
        <authorList>
            <person name="Kagale S."/>
            <person name="Koh C."/>
            <person name="Nixon J."/>
            <person name="Bollina V."/>
            <person name="Clarke W.E."/>
            <person name="Tuteja R."/>
            <person name="Spillane C."/>
            <person name="Robinson S.J."/>
            <person name="Links M.G."/>
            <person name="Clarke C."/>
            <person name="Higgins E.E."/>
            <person name="Huebert T."/>
            <person name="Sharpe A.G."/>
            <person name="Parkin I.A."/>
        </authorList>
    </citation>
    <scope>NUCLEOTIDE SEQUENCE [LARGE SCALE GENOMIC DNA]</scope>
    <source>
        <strain evidence="4">cv. DH55</strain>
    </source>
</reference>
<reference evidence="5" key="2">
    <citation type="submission" date="2025-08" db="UniProtKB">
        <authorList>
            <consortium name="RefSeq"/>
        </authorList>
    </citation>
    <scope>IDENTIFICATION</scope>
    <source>
        <tissue evidence="5">Leaf</tissue>
    </source>
</reference>
<keyword evidence="2" id="KW-0677">Repeat</keyword>
<dbReference type="RefSeq" id="XP_019090829.1">
    <property type="nucleotide sequence ID" value="XM_019235284.1"/>
</dbReference>
<evidence type="ECO:0000313" key="5">
    <source>
        <dbReference type="RefSeq" id="XP_019090829.1"/>
    </source>
</evidence>
<feature type="repeat" description="PPR" evidence="3">
    <location>
        <begin position="114"/>
        <end position="144"/>
    </location>
</feature>
<dbReference type="GeneID" id="104739921"/>
<feature type="repeat" description="PPR" evidence="3">
    <location>
        <begin position="9"/>
        <end position="43"/>
    </location>
</feature>
<dbReference type="InterPro" id="IPR002885">
    <property type="entry name" value="PPR_rpt"/>
</dbReference>
<dbReference type="InterPro" id="IPR011990">
    <property type="entry name" value="TPR-like_helical_dom_sf"/>
</dbReference>